<dbReference type="CDD" id="cd00555">
    <property type="entry name" value="Maf"/>
    <property type="match status" value="1"/>
</dbReference>
<evidence type="ECO:0000256" key="2">
    <source>
        <dbReference type="ARBA" id="ARBA00022801"/>
    </source>
</evidence>
<comment type="catalytic activity">
    <reaction evidence="4">
        <text>dTTP + H2O = dTMP + diphosphate + H(+)</text>
        <dbReference type="Rhea" id="RHEA:28534"/>
        <dbReference type="ChEBI" id="CHEBI:15377"/>
        <dbReference type="ChEBI" id="CHEBI:15378"/>
        <dbReference type="ChEBI" id="CHEBI:33019"/>
        <dbReference type="ChEBI" id="CHEBI:37568"/>
        <dbReference type="ChEBI" id="CHEBI:63528"/>
        <dbReference type="EC" id="3.6.1.9"/>
    </reaction>
</comment>
<dbReference type="GO" id="GO:0005737">
    <property type="term" value="C:cytoplasm"/>
    <property type="evidence" value="ECO:0007669"/>
    <property type="project" value="UniProtKB-SubCell"/>
</dbReference>
<dbReference type="STRING" id="1121416.SAMN02745220_02493"/>
<dbReference type="Proteomes" id="UP000184603">
    <property type="component" value="Unassembled WGS sequence"/>
</dbReference>
<feature type="site" description="Important for substrate specificity" evidence="4">
    <location>
        <position position="75"/>
    </location>
</feature>
<dbReference type="NCBIfam" id="TIGR00172">
    <property type="entry name" value="maf"/>
    <property type="match status" value="1"/>
</dbReference>
<feature type="active site" description="Proton acceptor" evidence="4">
    <location>
        <position position="74"/>
    </location>
</feature>
<keyword evidence="3 4" id="KW-0546">Nucleotide metabolism</keyword>
<keyword evidence="6" id="KW-1185">Reference proteome</keyword>
<comment type="similarity">
    <text evidence="4">Belongs to the Maf family. YhdE subfamily.</text>
</comment>
<dbReference type="GO" id="GO:0009117">
    <property type="term" value="P:nucleotide metabolic process"/>
    <property type="evidence" value="ECO:0007669"/>
    <property type="project" value="UniProtKB-KW"/>
</dbReference>
<dbReference type="AlphaFoldDB" id="A0A1M7Y8F5"/>
<dbReference type="PANTHER" id="PTHR43213:SF5">
    <property type="entry name" value="BIFUNCTIONAL DTTP_UTP PYROPHOSPHATASE_METHYLTRANSFERASE PROTEIN-RELATED"/>
    <property type="match status" value="1"/>
</dbReference>
<dbReference type="InterPro" id="IPR029001">
    <property type="entry name" value="ITPase-like_fam"/>
</dbReference>
<comment type="subcellular location">
    <subcellularLocation>
        <location evidence="4">Cytoplasm</location>
    </subcellularLocation>
</comment>
<dbReference type="PANTHER" id="PTHR43213">
    <property type="entry name" value="BIFUNCTIONAL DTTP/UTP PYROPHOSPHATASE/METHYLTRANSFERASE PROTEIN-RELATED"/>
    <property type="match status" value="1"/>
</dbReference>
<comment type="caution">
    <text evidence="4">Lacks conserved residue(s) required for the propagation of feature annotation.</text>
</comment>
<dbReference type="SUPFAM" id="SSF52972">
    <property type="entry name" value="ITPase-like"/>
    <property type="match status" value="1"/>
</dbReference>
<name>A0A1M7Y8F5_9BACT</name>
<evidence type="ECO:0000313" key="6">
    <source>
        <dbReference type="Proteomes" id="UP000184603"/>
    </source>
</evidence>
<reference evidence="5 6" key="1">
    <citation type="submission" date="2016-12" db="EMBL/GenBank/DDBJ databases">
        <authorList>
            <person name="Song W.-J."/>
            <person name="Kurnit D.M."/>
        </authorList>
    </citation>
    <scope>NUCLEOTIDE SEQUENCE [LARGE SCALE GENOMIC DNA]</scope>
    <source>
        <strain evidence="5 6">DSM 18488</strain>
    </source>
</reference>
<feature type="site" description="Important for substrate specificity" evidence="4">
    <location>
        <position position="159"/>
    </location>
</feature>
<keyword evidence="2 4" id="KW-0378">Hydrolase</keyword>
<dbReference type="PIRSF" id="PIRSF006305">
    <property type="entry name" value="Maf"/>
    <property type="match status" value="1"/>
</dbReference>
<proteinExistence type="inferred from homology"/>
<dbReference type="RefSeq" id="WP_234981167.1">
    <property type="nucleotide sequence ID" value="NZ_FRFE01000011.1"/>
</dbReference>
<dbReference type="InterPro" id="IPR003697">
    <property type="entry name" value="Maf-like"/>
</dbReference>
<dbReference type="HAMAP" id="MF_00528">
    <property type="entry name" value="Maf"/>
    <property type="match status" value="1"/>
</dbReference>
<evidence type="ECO:0000256" key="1">
    <source>
        <dbReference type="ARBA" id="ARBA00001968"/>
    </source>
</evidence>
<evidence type="ECO:0000256" key="3">
    <source>
        <dbReference type="ARBA" id="ARBA00023080"/>
    </source>
</evidence>
<protein>
    <recommendedName>
        <fullName evidence="4">dTTP/UTP pyrophosphatase</fullName>
        <shortName evidence="4">dTTPase/UTPase</shortName>
        <ecNumber evidence="4">3.6.1.9</ecNumber>
    </recommendedName>
    <alternativeName>
        <fullName evidence="4">Nucleoside triphosphate pyrophosphatase</fullName>
    </alternativeName>
    <alternativeName>
        <fullName evidence="4">Nucleotide pyrophosphatase</fullName>
        <shortName evidence="4">Nucleotide PPase</shortName>
    </alternativeName>
</protein>
<gene>
    <name evidence="5" type="ORF">SAMN02745220_02493</name>
</gene>
<dbReference type="GO" id="GO:0036218">
    <property type="term" value="F:dTTP diphosphatase activity"/>
    <property type="evidence" value="ECO:0007669"/>
    <property type="project" value="RHEA"/>
</dbReference>
<comment type="catalytic activity">
    <reaction evidence="4">
        <text>UTP + H2O = UMP + diphosphate + H(+)</text>
        <dbReference type="Rhea" id="RHEA:29395"/>
        <dbReference type="ChEBI" id="CHEBI:15377"/>
        <dbReference type="ChEBI" id="CHEBI:15378"/>
        <dbReference type="ChEBI" id="CHEBI:33019"/>
        <dbReference type="ChEBI" id="CHEBI:46398"/>
        <dbReference type="ChEBI" id="CHEBI:57865"/>
        <dbReference type="EC" id="3.6.1.9"/>
    </reaction>
</comment>
<evidence type="ECO:0000256" key="4">
    <source>
        <dbReference type="HAMAP-Rule" id="MF_00528"/>
    </source>
</evidence>
<organism evidence="5 6">
    <name type="scientific">Desulfopila aestuarii DSM 18488</name>
    <dbReference type="NCBI Taxonomy" id="1121416"/>
    <lineage>
        <taxon>Bacteria</taxon>
        <taxon>Pseudomonadati</taxon>
        <taxon>Thermodesulfobacteriota</taxon>
        <taxon>Desulfobulbia</taxon>
        <taxon>Desulfobulbales</taxon>
        <taxon>Desulfocapsaceae</taxon>
        <taxon>Desulfopila</taxon>
    </lineage>
</organism>
<dbReference type="Pfam" id="PF02545">
    <property type="entry name" value="Maf"/>
    <property type="match status" value="1"/>
</dbReference>
<feature type="site" description="Important for substrate specificity" evidence="4">
    <location>
        <position position="17"/>
    </location>
</feature>
<evidence type="ECO:0000313" key="5">
    <source>
        <dbReference type="EMBL" id="SHO48836.1"/>
    </source>
</evidence>
<dbReference type="Gene3D" id="3.90.950.10">
    <property type="match status" value="1"/>
</dbReference>
<dbReference type="EMBL" id="FRFE01000011">
    <property type="protein sequence ID" value="SHO48836.1"/>
    <property type="molecule type" value="Genomic_DNA"/>
</dbReference>
<dbReference type="EC" id="3.6.1.9" evidence="4"/>
<sequence length="201" mass="21714">MMYHTLKPLVLASNSPRRKAFLDDLGLNVTIWARDIDETPLPGENPQHYVERMALEKALAVKNRFSQHYVLAADTAVCIGDTILGKPADDEEAVVMLLSLAGRVHLVRSGICLLSEAEGVQIVHSVATEVRFADFDEAVARAYVCEGESLDKAGGYGIQGKGAFLVEHVAGSYTNVVGLPLVEVVAFLTQQGVIIPVRGTK</sequence>
<comment type="cofactor">
    <cofactor evidence="1 4">
        <name>a divalent metal cation</name>
        <dbReference type="ChEBI" id="CHEBI:60240"/>
    </cofactor>
</comment>
<comment type="function">
    <text evidence="4">Nucleoside triphosphate pyrophosphatase that hydrolyzes dTTP and UTP. May have a dual role in cell division arrest and in preventing the incorporation of modified nucleotides into cellular nucleic acids.</text>
</comment>
<accession>A0A1M7Y8F5</accession>
<keyword evidence="4" id="KW-0963">Cytoplasm</keyword>
<dbReference type="GO" id="GO:0036221">
    <property type="term" value="F:UTP diphosphatase activity"/>
    <property type="evidence" value="ECO:0007669"/>
    <property type="project" value="RHEA"/>
</dbReference>